<proteinExistence type="predicted"/>
<sequence length="34" mass="3755">CGGVSSLGGCVVFVLLVWYGWFWELRSSKGVIFC</sequence>
<evidence type="ECO:0000256" key="1">
    <source>
        <dbReference type="SAM" id="Phobius"/>
    </source>
</evidence>
<name>A0A392S4Q1_9FABA</name>
<evidence type="ECO:0000313" key="2">
    <source>
        <dbReference type="EMBL" id="MCI43639.1"/>
    </source>
</evidence>
<dbReference type="Proteomes" id="UP000265520">
    <property type="component" value="Unassembled WGS sequence"/>
</dbReference>
<comment type="caution">
    <text evidence="2">The sequence shown here is derived from an EMBL/GenBank/DDBJ whole genome shotgun (WGS) entry which is preliminary data.</text>
</comment>
<feature type="non-terminal residue" evidence="2">
    <location>
        <position position="1"/>
    </location>
</feature>
<keyword evidence="1" id="KW-0812">Transmembrane</keyword>
<accession>A0A392S4Q1</accession>
<reference evidence="2 3" key="1">
    <citation type="journal article" date="2018" name="Front. Plant Sci.">
        <title>Red Clover (Trifolium pratense) and Zigzag Clover (T. medium) - A Picture of Genomic Similarities and Differences.</title>
        <authorList>
            <person name="Dluhosova J."/>
            <person name="Istvanek J."/>
            <person name="Nedelnik J."/>
            <person name="Repkova J."/>
        </authorList>
    </citation>
    <scope>NUCLEOTIDE SEQUENCE [LARGE SCALE GENOMIC DNA]</scope>
    <source>
        <strain evidence="3">cv. 10/8</strain>
        <tissue evidence="2">Leaf</tissue>
    </source>
</reference>
<keyword evidence="3" id="KW-1185">Reference proteome</keyword>
<organism evidence="2 3">
    <name type="scientific">Trifolium medium</name>
    <dbReference type="NCBI Taxonomy" id="97028"/>
    <lineage>
        <taxon>Eukaryota</taxon>
        <taxon>Viridiplantae</taxon>
        <taxon>Streptophyta</taxon>
        <taxon>Embryophyta</taxon>
        <taxon>Tracheophyta</taxon>
        <taxon>Spermatophyta</taxon>
        <taxon>Magnoliopsida</taxon>
        <taxon>eudicotyledons</taxon>
        <taxon>Gunneridae</taxon>
        <taxon>Pentapetalae</taxon>
        <taxon>rosids</taxon>
        <taxon>fabids</taxon>
        <taxon>Fabales</taxon>
        <taxon>Fabaceae</taxon>
        <taxon>Papilionoideae</taxon>
        <taxon>50 kb inversion clade</taxon>
        <taxon>NPAAA clade</taxon>
        <taxon>Hologalegina</taxon>
        <taxon>IRL clade</taxon>
        <taxon>Trifolieae</taxon>
        <taxon>Trifolium</taxon>
    </lineage>
</organism>
<dbReference type="AlphaFoldDB" id="A0A392S4Q1"/>
<keyword evidence="1" id="KW-0472">Membrane</keyword>
<evidence type="ECO:0000313" key="3">
    <source>
        <dbReference type="Proteomes" id="UP000265520"/>
    </source>
</evidence>
<feature type="transmembrane region" description="Helical" evidence="1">
    <location>
        <begin position="6"/>
        <end position="23"/>
    </location>
</feature>
<dbReference type="EMBL" id="LXQA010320250">
    <property type="protein sequence ID" value="MCI43639.1"/>
    <property type="molecule type" value="Genomic_DNA"/>
</dbReference>
<protein>
    <submittedName>
        <fullName evidence="2">Uncharacterized protein</fullName>
    </submittedName>
</protein>
<keyword evidence="1" id="KW-1133">Transmembrane helix</keyword>